<keyword evidence="8" id="KW-1185">Reference proteome</keyword>
<dbReference type="OrthoDB" id="76862at2759"/>
<dbReference type="STRING" id="42156.A0A3P6U3A1"/>
<dbReference type="Proteomes" id="UP000277928">
    <property type="component" value="Unassembled WGS sequence"/>
</dbReference>
<evidence type="ECO:0000313" key="7">
    <source>
        <dbReference type="EMBL" id="VDK71081.1"/>
    </source>
</evidence>
<name>A0A3P6U3A1_LITSI</name>
<keyword evidence="5" id="KW-0458">Lysosome</keyword>
<dbReference type="PANTHER" id="PTHR13342">
    <property type="entry name" value="RAGULATOR COMPLEX PROTEIN LAMTOR5"/>
    <property type="match status" value="1"/>
</dbReference>
<evidence type="ECO:0000256" key="6">
    <source>
        <dbReference type="ARBA" id="ARBA00032692"/>
    </source>
</evidence>
<dbReference type="GO" id="GO:0005764">
    <property type="term" value="C:lysosome"/>
    <property type="evidence" value="ECO:0007669"/>
    <property type="project" value="UniProtKB-SubCell"/>
</dbReference>
<keyword evidence="4" id="KW-0963">Cytoplasm</keyword>
<comment type="similarity">
    <text evidence="3">Belongs to the LAMTOR5 family.</text>
</comment>
<dbReference type="PANTHER" id="PTHR13342:SF2">
    <property type="entry name" value="RAGULATOR COMPLEX PROTEIN LAMTOR5"/>
    <property type="match status" value="1"/>
</dbReference>
<organism evidence="7 8">
    <name type="scientific">Litomosoides sigmodontis</name>
    <name type="common">Filarial nematode worm</name>
    <dbReference type="NCBI Taxonomy" id="42156"/>
    <lineage>
        <taxon>Eukaryota</taxon>
        <taxon>Metazoa</taxon>
        <taxon>Ecdysozoa</taxon>
        <taxon>Nematoda</taxon>
        <taxon>Chromadorea</taxon>
        <taxon>Rhabditida</taxon>
        <taxon>Spirurina</taxon>
        <taxon>Spiruromorpha</taxon>
        <taxon>Filarioidea</taxon>
        <taxon>Onchocercidae</taxon>
        <taxon>Litomosoides</taxon>
    </lineage>
</organism>
<sequence>MESQLEKLADEMVSREQVKGVLCADESGLNVCSRGTLSNAAGNAAVDLLKLAGTLEPNLPMSSIVIELAGVDGSALSITKEGTLTTAVHRVDRKSRDFE</sequence>
<protein>
    <recommendedName>
        <fullName evidence="6">Late endosomal/lysosomal adaptor and MAPK and MTOR activator 5</fullName>
    </recommendedName>
</protein>
<evidence type="ECO:0000256" key="3">
    <source>
        <dbReference type="ARBA" id="ARBA00007795"/>
    </source>
</evidence>
<evidence type="ECO:0000256" key="2">
    <source>
        <dbReference type="ARBA" id="ARBA00004496"/>
    </source>
</evidence>
<dbReference type="OMA" id="QVKGVLC"/>
<dbReference type="Pfam" id="PF16672">
    <property type="entry name" value="LAMTOR5"/>
    <property type="match status" value="1"/>
</dbReference>
<dbReference type="InterPro" id="IPR024135">
    <property type="entry name" value="LAMTOR5"/>
</dbReference>
<dbReference type="Gene3D" id="3.30.450.30">
    <property type="entry name" value="Dynein light chain 2a, cytoplasmic"/>
    <property type="match status" value="1"/>
</dbReference>
<dbReference type="GO" id="GO:1904263">
    <property type="term" value="P:positive regulation of TORC1 signaling"/>
    <property type="evidence" value="ECO:0007669"/>
    <property type="project" value="TreeGrafter"/>
</dbReference>
<dbReference type="AlphaFoldDB" id="A0A3P6U3A1"/>
<dbReference type="GO" id="GO:0005085">
    <property type="term" value="F:guanyl-nucleotide exchange factor activity"/>
    <property type="evidence" value="ECO:0007669"/>
    <property type="project" value="TreeGrafter"/>
</dbReference>
<gene>
    <name evidence="7" type="ORF">NLS_LOCUS1316</name>
</gene>
<evidence type="ECO:0000256" key="5">
    <source>
        <dbReference type="ARBA" id="ARBA00023228"/>
    </source>
</evidence>
<comment type="subcellular location">
    <subcellularLocation>
        <location evidence="2">Cytoplasm</location>
    </subcellularLocation>
    <subcellularLocation>
        <location evidence="1">Lysosome</location>
    </subcellularLocation>
</comment>
<dbReference type="GO" id="GO:0071986">
    <property type="term" value="C:Ragulator complex"/>
    <property type="evidence" value="ECO:0007669"/>
    <property type="project" value="InterPro"/>
</dbReference>
<proteinExistence type="inferred from homology"/>
<dbReference type="EMBL" id="UYRX01000044">
    <property type="protein sequence ID" value="VDK71081.1"/>
    <property type="molecule type" value="Genomic_DNA"/>
</dbReference>
<evidence type="ECO:0000256" key="1">
    <source>
        <dbReference type="ARBA" id="ARBA00004371"/>
    </source>
</evidence>
<evidence type="ECO:0000313" key="8">
    <source>
        <dbReference type="Proteomes" id="UP000277928"/>
    </source>
</evidence>
<evidence type="ECO:0000256" key="4">
    <source>
        <dbReference type="ARBA" id="ARBA00022490"/>
    </source>
</evidence>
<dbReference type="GO" id="GO:0071230">
    <property type="term" value="P:cellular response to amino acid stimulus"/>
    <property type="evidence" value="ECO:0007669"/>
    <property type="project" value="TreeGrafter"/>
</dbReference>
<dbReference type="GO" id="GO:0043066">
    <property type="term" value="P:negative regulation of apoptotic process"/>
    <property type="evidence" value="ECO:0007669"/>
    <property type="project" value="InterPro"/>
</dbReference>
<reference evidence="7 8" key="1">
    <citation type="submission" date="2018-08" db="EMBL/GenBank/DDBJ databases">
        <authorList>
            <person name="Laetsch R D."/>
            <person name="Stevens L."/>
            <person name="Kumar S."/>
            <person name="Blaxter L. M."/>
        </authorList>
    </citation>
    <scope>NUCLEOTIDE SEQUENCE [LARGE SCALE GENOMIC DNA]</scope>
</reference>
<accession>A0A3P6U3A1</accession>